<dbReference type="EMBL" id="VCQT01000035">
    <property type="protein sequence ID" value="TMW12318.1"/>
    <property type="molecule type" value="Genomic_DNA"/>
</dbReference>
<evidence type="ECO:0000259" key="1">
    <source>
        <dbReference type="Pfam" id="PF19878"/>
    </source>
</evidence>
<dbReference type="Pfam" id="PF19878">
    <property type="entry name" value="DUF6351"/>
    <property type="match status" value="1"/>
</dbReference>
<comment type="caution">
    <text evidence="2">The sequence shown here is derived from an EMBL/GenBank/DDBJ whole genome shotgun (WGS) entry which is preliminary data.</text>
</comment>
<keyword evidence="3" id="KW-1185">Reference proteome</keyword>
<accession>A0ABY2XLY8</accession>
<name>A0ABY2XLY8_9GAMM</name>
<proteinExistence type="predicted"/>
<sequence>MNIKNERDERSANGLKGAVVATLGMLLLACGGDGGHHDDGEQTRALSLSVVSSDAARVTGGDMRVRLHADEALKPAVRVRVDGAELPESPDMEVRDGDLSGVISGLPLGPSRVEVEATTMKGETLSASLQVVNHPAAGPVFSGPHLMPFECRTVDSDLGAPLDTDCSVERRLDYFYFNQAGERQVLADPYGPRPSDLATTTTLGGDTVPYIVRVESGTVNRSIYRIAVLEDPQVEGTWNDSGWNGRLVFRLGESTGAQYNQGDNDFGDVFKDSGANHAIASGYGYIISTLNVNKVNVNDVVAAETMMMVKERFIEGYGVPMWMVGMGGSGGAIQQMLIAQNYPGLLDGVMPNAAFPDVFGTAQAVSDCRLLNRYFTAHPADDATRQAFEGHLPGTCRNWDFGNGDAIVVDSGSVSPACGLRNASLVYDPVTNPGGVRCSLYDININTLGTDPDTGIVRRPLDNVGIQYGLQALRAGDISVDEFLDVNAGVGGFDADGKLAAERTVADPRALALAYGRGRVGTGGGGLATVPIFHLRFYAEPGADIHTIYNDIQIREKLIRENGNADNQVVWLFPRPELAMLLNLGEDQQEALAELAEQVSLRQFELMSQWLDDLVADPAPLSAAKVVDHKPTTATDACWRVDNGERVNEVATFDEAGVCNSLYPKTPTPRIAAGGPVADDILKCELRPTDDFDYGNVFFTGGQWDRLNAIFPNGVCDYSRKGVEQRSLEGTWLDYSARD</sequence>
<reference evidence="2 3" key="1">
    <citation type="submission" date="2019-05" db="EMBL/GenBank/DDBJ databases">
        <title>Genome of Alcanivorax gelatiniphagus, an oil degrading marine bacteria.</title>
        <authorList>
            <person name="Kwon K.K."/>
        </authorList>
    </citation>
    <scope>NUCLEOTIDE SEQUENCE [LARGE SCALE GENOMIC DNA]</scope>
    <source>
        <strain evidence="2 3">MEBiC 08158</strain>
    </source>
</reference>
<dbReference type="InterPro" id="IPR045556">
    <property type="entry name" value="DUF6351"/>
</dbReference>
<gene>
    <name evidence="2" type="ORF">FGS76_11285</name>
</gene>
<dbReference type="Proteomes" id="UP000739180">
    <property type="component" value="Unassembled WGS sequence"/>
</dbReference>
<organism evidence="2 3">
    <name type="scientific">Alloalcanivorax gelatiniphagus</name>
    <dbReference type="NCBI Taxonomy" id="1194167"/>
    <lineage>
        <taxon>Bacteria</taxon>
        <taxon>Pseudomonadati</taxon>
        <taxon>Pseudomonadota</taxon>
        <taxon>Gammaproteobacteria</taxon>
        <taxon>Oceanospirillales</taxon>
        <taxon>Alcanivoracaceae</taxon>
        <taxon>Alloalcanivorax</taxon>
    </lineage>
</organism>
<dbReference type="RefSeq" id="WP_138772747.1">
    <property type="nucleotide sequence ID" value="NZ_JBHSSX010000051.1"/>
</dbReference>
<protein>
    <recommendedName>
        <fullName evidence="1">DUF6351 domain-containing protein</fullName>
    </recommendedName>
</protein>
<evidence type="ECO:0000313" key="2">
    <source>
        <dbReference type="EMBL" id="TMW12318.1"/>
    </source>
</evidence>
<feature type="domain" description="DUF6351" evidence="1">
    <location>
        <begin position="48"/>
        <end position="726"/>
    </location>
</feature>
<evidence type="ECO:0000313" key="3">
    <source>
        <dbReference type="Proteomes" id="UP000739180"/>
    </source>
</evidence>
<dbReference type="PROSITE" id="PS51257">
    <property type="entry name" value="PROKAR_LIPOPROTEIN"/>
    <property type="match status" value="1"/>
</dbReference>